<name>A0A9D1D9K4_9FIRM</name>
<reference evidence="3" key="1">
    <citation type="submission" date="2020-10" db="EMBL/GenBank/DDBJ databases">
        <authorList>
            <person name="Gilroy R."/>
        </authorList>
    </citation>
    <scope>NUCLEOTIDE SEQUENCE</scope>
    <source>
        <strain evidence="3">ChiSjej4B22-8148</strain>
    </source>
</reference>
<dbReference type="Pfam" id="PF03787">
    <property type="entry name" value="RAMPs"/>
    <property type="match status" value="1"/>
</dbReference>
<organism evidence="3 4">
    <name type="scientific">Candidatus Choladousia intestinavium</name>
    <dbReference type="NCBI Taxonomy" id="2840727"/>
    <lineage>
        <taxon>Bacteria</taxon>
        <taxon>Bacillati</taxon>
        <taxon>Bacillota</taxon>
        <taxon>Clostridia</taxon>
        <taxon>Lachnospirales</taxon>
        <taxon>Lachnospiraceae</taxon>
        <taxon>Lachnospiraceae incertae sedis</taxon>
        <taxon>Candidatus Choladousia</taxon>
    </lineage>
</organism>
<evidence type="ECO:0000313" key="4">
    <source>
        <dbReference type="Proteomes" id="UP000886757"/>
    </source>
</evidence>
<proteinExistence type="predicted"/>
<gene>
    <name evidence="3" type="ORF">IAB31_08600</name>
</gene>
<accession>A0A9D1D9K4</accession>
<comment type="caution">
    <text evidence="3">The sequence shown here is derived from an EMBL/GenBank/DDBJ whole genome shotgun (WGS) entry which is preliminary data.</text>
</comment>
<dbReference type="EMBL" id="DVGK01000098">
    <property type="protein sequence ID" value="HIR13966.1"/>
    <property type="molecule type" value="Genomic_DNA"/>
</dbReference>
<keyword evidence="1" id="KW-0051">Antiviral defense</keyword>
<feature type="domain" description="CRISPR type III-associated protein" evidence="2">
    <location>
        <begin position="10"/>
        <end position="196"/>
    </location>
</feature>
<protein>
    <recommendedName>
        <fullName evidence="2">CRISPR type III-associated protein domain-containing protein</fullName>
    </recommendedName>
</protein>
<dbReference type="Proteomes" id="UP000886757">
    <property type="component" value="Unassembled WGS sequence"/>
</dbReference>
<dbReference type="PANTHER" id="PTHR35579:SF3">
    <property type="entry name" value="CRISPR SYSTEM CMS ENDORIBONUCLEASE CSM3"/>
    <property type="match status" value="1"/>
</dbReference>
<evidence type="ECO:0000313" key="3">
    <source>
        <dbReference type="EMBL" id="HIR13966.1"/>
    </source>
</evidence>
<reference evidence="3" key="2">
    <citation type="journal article" date="2021" name="PeerJ">
        <title>Extensive microbial diversity within the chicken gut microbiome revealed by metagenomics and culture.</title>
        <authorList>
            <person name="Gilroy R."/>
            <person name="Ravi A."/>
            <person name="Getino M."/>
            <person name="Pursley I."/>
            <person name="Horton D.L."/>
            <person name="Alikhan N.F."/>
            <person name="Baker D."/>
            <person name="Gharbi K."/>
            <person name="Hall N."/>
            <person name="Watson M."/>
            <person name="Adriaenssens E.M."/>
            <person name="Foster-Nyarko E."/>
            <person name="Jarju S."/>
            <person name="Secka A."/>
            <person name="Antonio M."/>
            <person name="Oren A."/>
            <person name="Chaudhuri R.R."/>
            <person name="La Ragione R."/>
            <person name="Hildebrand F."/>
            <person name="Pallen M.J."/>
        </authorList>
    </citation>
    <scope>NUCLEOTIDE SEQUENCE</scope>
    <source>
        <strain evidence="3">ChiSjej4B22-8148</strain>
    </source>
</reference>
<dbReference type="PANTHER" id="PTHR35579">
    <property type="entry name" value="CRISPR SYSTEM CMS ENDORIBONUCLEASE CSM3"/>
    <property type="match status" value="1"/>
</dbReference>
<evidence type="ECO:0000259" key="2">
    <source>
        <dbReference type="Pfam" id="PF03787"/>
    </source>
</evidence>
<dbReference type="CDD" id="cd09726">
    <property type="entry name" value="RAMP_I_III"/>
    <property type="match status" value="1"/>
</dbReference>
<sequence length="759" mass="85584">MNRRKYQMRITLKSDLCVGSGYSYAGVIDSDICYDASGLPYIPAKRLKGCLREAAELIGLGEKETEELFGKGGQDAPGGVFLGNAHLENYEEMRKELLHTGKAMGKYVTPQSILEQFTTIKAQTKIEENGVAQNNSLRFIRTVNHYSPLDMEELCFVSEVSLPDLPEDHLEENLLRAAKAMRNMGMNRNRGLGSVRCQLVPCQQEKKTEIDFSPIEKEDEIYTLKYFVRNEAPLVLSSGNDFKTEKYISGRSVLGYFAGAYLAAGGSGDSEEFEKLFLKNQVIYTGLYLSESGEDSKGRKVYYPAPAYIKRLKKTKRYVNASKEIPTEEKECAKRNIDTAYACGNGNQPKKLKGKFCCMEDGKLWVKEPETEIVYHHTRKSKRQNAPDGNLLYTSEALREQQIFAGEIRGEGWAIRLLGGLLEQGSLRFGKSKSSQYGTCVLDGTPVIEKAASEEAVYPAGKKILIVLRSDTLLAGEKGWTAESWSVREQIRQKLGIQEKEEEVYTEMETGVLTGYYSKWNLKRPAVPVVKAGSTFEFCLAEELKVPDTVFTLGELTGEGFGRAEILPNYKEETLSDQQEEFRILEGAPQEEAEEKPERTGKLCRRILLKEAEERLMRKAGRARLEFANPAALGRVTLMLADSINTFPDDLEGRYRDFRHRISSIKNQELKKKAERILGQWICREEEISAASLQYIPREEALTGAGEEDRELRELRLLYSKTGSSEDEFDEEMTKLWSGYLMAALAQEKYNLKQGGGKA</sequence>
<dbReference type="AlphaFoldDB" id="A0A9D1D9K4"/>
<dbReference type="GO" id="GO:0051607">
    <property type="term" value="P:defense response to virus"/>
    <property type="evidence" value="ECO:0007669"/>
    <property type="project" value="UniProtKB-KW"/>
</dbReference>
<dbReference type="InterPro" id="IPR005537">
    <property type="entry name" value="RAMP_III_fam"/>
</dbReference>
<dbReference type="InterPro" id="IPR052216">
    <property type="entry name" value="CRISPR_Csm3_endoribonuclease"/>
</dbReference>
<evidence type="ECO:0000256" key="1">
    <source>
        <dbReference type="ARBA" id="ARBA00023118"/>
    </source>
</evidence>